<evidence type="ECO:0000313" key="3">
    <source>
        <dbReference type="EMBL" id="NID10666.1"/>
    </source>
</evidence>
<dbReference type="Pfam" id="PF00582">
    <property type="entry name" value="Usp"/>
    <property type="match status" value="1"/>
</dbReference>
<reference evidence="4" key="1">
    <citation type="submission" date="2019-09" db="EMBL/GenBank/DDBJ databases">
        <authorList>
            <person name="Jung D.-H."/>
        </authorList>
    </citation>
    <scope>NUCLEOTIDE SEQUENCE [LARGE SCALE GENOMIC DNA]</scope>
    <source>
        <strain evidence="4">JA-25</strain>
    </source>
</reference>
<feature type="domain" description="UspA" evidence="2">
    <location>
        <begin position="1"/>
        <end position="143"/>
    </location>
</feature>
<dbReference type="PANTHER" id="PTHR46268">
    <property type="entry name" value="STRESS RESPONSE PROTEIN NHAX"/>
    <property type="match status" value="1"/>
</dbReference>
<dbReference type="PANTHER" id="PTHR46268:SF6">
    <property type="entry name" value="UNIVERSAL STRESS PROTEIN UP12"/>
    <property type="match status" value="1"/>
</dbReference>
<reference evidence="4" key="2">
    <citation type="submission" date="2023-07" db="EMBL/GenBank/DDBJ databases">
        <authorList>
            <person name="Jung D.-H."/>
        </authorList>
    </citation>
    <scope>NUCLEOTIDE SEQUENCE [LARGE SCALE GENOMIC DNA]</scope>
    <source>
        <strain evidence="4">JA-25</strain>
    </source>
</reference>
<dbReference type="InterPro" id="IPR014729">
    <property type="entry name" value="Rossmann-like_a/b/a_fold"/>
</dbReference>
<comment type="caution">
    <text evidence="3">The sequence shown here is derived from an EMBL/GenBank/DDBJ whole genome shotgun (WGS) entry which is preliminary data.</text>
</comment>
<dbReference type="InterPro" id="IPR006016">
    <property type="entry name" value="UspA"/>
</dbReference>
<organism evidence="3 4">
    <name type="scientific">Fibrivirga algicola</name>
    <dbReference type="NCBI Taxonomy" id="2950420"/>
    <lineage>
        <taxon>Bacteria</taxon>
        <taxon>Pseudomonadati</taxon>
        <taxon>Bacteroidota</taxon>
        <taxon>Cytophagia</taxon>
        <taxon>Cytophagales</taxon>
        <taxon>Spirosomataceae</taxon>
        <taxon>Fibrivirga</taxon>
    </lineage>
</organism>
<keyword evidence="4" id="KW-1185">Reference proteome</keyword>
<dbReference type="InterPro" id="IPR006015">
    <property type="entry name" value="Universal_stress_UspA"/>
</dbReference>
<dbReference type="SUPFAM" id="SSF52402">
    <property type="entry name" value="Adenine nucleotide alpha hydrolases-like"/>
    <property type="match status" value="2"/>
</dbReference>
<protein>
    <submittedName>
        <fullName evidence="3">Universal stress protein</fullName>
    </submittedName>
</protein>
<accession>A0ABX0QER6</accession>
<dbReference type="Gene3D" id="3.40.50.620">
    <property type="entry name" value="HUPs"/>
    <property type="match status" value="2"/>
</dbReference>
<dbReference type="PRINTS" id="PR01438">
    <property type="entry name" value="UNVRSLSTRESS"/>
</dbReference>
<evidence type="ECO:0000313" key="4">
    <source>
        <dbReference type="Proteomes" id="UP000606008"/>
    </source>
</evidence>
<gene>
    <name evidence="3" type="ORF">F7231_10840</name>
</gene>
<evidence type="ECO:0000256" key="1">
    <source>
        <dbReference type="ARBA" id="ARBA00008791"/>
    </source>
</evidence>
<proteinExistence type="inferred from homology"/>
<name>A0ABX0QER6_9BACT</name>
<dbReference type="Proteomes" id="UP000606008">
    <property type="component" value="Unassembled WGS sequence"/>
</dbReference>
<dbReference type="CDD" id="cd00293">
    <property type="entry name" value="USP-like"/>
    <property type="match status" value="1"/>
</dbReference>
<dbReference type="RefSeq" id="WP_166691897.1">
    <property type="nucleotide sequence ID" value="NZ_WAEL01000003.1"/>
</dbReference>
<comment type="similarity">
    <text evidence="1">Belongs to the universal stress protein A family.</text>
</comment>
<dbReference type="EMBL" id="WAEL01000003">
    <property type="protein sequence ID" value="NID10666.1"/>
    <property type="molecule type" value="Genomic_DNA"/>
</dbReference>
<sequence length="273" mass="29817">MKTIVVATDFSSGAAHAADFAVQLAKAQQAAVVLVHAFHFWPTNPADAGVDAVIGTKAVRDVCQREINHLVRTLREQHGTDVPIRTVVEEGYAMPVIQRVAQDEKADLLVMSTVGSAPQSAQLMGSLSTSMVTETEVPLLLIPPTASYASLSNVVLSIDLTSPTDAVALDTAIRFARQFNCVVNLLCIHEEPTNLQVRARATHIRDLLAHVPHTLSILTGEDVYDNLMKFAHANKANLIMMLPQKHNWFRSLFVEGNTERMARLTDIPLLAIV</sequence>
<evidence type="ECO:0000259" key="2">
    <source>
        <dbReference type="Pfam" id="PF00582"/>
    </source>
</evidence>